<dbReference type="EMBL" id="DF237023">
    <property type="protein sequence ID" value="GAQ81222.1"/>
    <property type="molecule type" value="Genomic_DNA"/>
</dbReference>
<dbReference type="Pfam" id="PF01370">
    <property type="entry name" value="Epimerase"/>
    <property type="match status" value="1"/>
</dbReference>
<evidence type="ECO:0000256" key="1">
    <source>
        <dbReference type="ARBA" id="ARBA00007637"/>
    </source>
</evidence>
<feature type="compositionally biased region" description="Basic and acidic residues" evidence="3">
    <location>
        <begin position="306"/>
        <end position="348"/>
    </location>
</feature>
<dbReference type="STRING" id="105231.A0A1Y1HTQ3"/>
<dbReference type="Gene3D" id="3.40.50.720">
    <property type="entry name" value="NAD(P)-binding Rossmann-like Domain"/>
    <property type="match status" value="2"/>
</dbReference>
<feature type="region of interest" description="Disordered" evidence="3">
    <location>
        <begin position="271"/>
        <end position="348"/>
    </location>
</feature>
<dbReference type="OMA" id="MGDYFDL"/>
<keyword evidence="6" id="KW-1185">Reference proteome</keyword>
<dbReference type="GO" id="GO:0016854">
    <property type="term" value="F:racemase and epimerase activity"/>
    <property type="evidence" value="ECO:0000318"/>
    <property type="project" value="GO_Central"/>
</dbReference>
<dbReference type="InterPro" id="IPR001509">
    <property type="entry name" value="Epimerase_deHydtase"/>
</dbReference>
<evidence type="ECO:0000256" key="2">
    <source>
        <dbReference type="ARBA" id="ARBA00023027"/>
    </source>
</evidence>
<organism evidence="5 6">
    <name type="scientific">Klebsormidium nitens</name>
    <name type="common">Green alga</name>
    <name type="synonym">Ulothrix nitens</name>
    <dbReference type="NCBI Taxonomy" id="105231"/>
    <lineage>
        <taxon>Eukaryota</taxon>
        <taxon>Viridiplantae</taxon>
        <taxon>Streptophyta</taxon>
        <taxon>Klebsormidiophyceae</taxon>
        <taxon>Klebsormidiales</taxon>
        <taxon>Klebsormidiaceae</taxon>
        <taxon>Klebsormidium</taxon>
    </lineage>
</organism>
<protein>
    <recommendedName>
        <fullName evidence="4">NAD-dependent epimerase/dehydratase domain-containing protein</fullName>
    </recommendedName>
</protein>
<accession>A0A1Y1HTQ3</accession>
<feature type="domain" description="NAD-dependent epimerase/dehydratase" evidence="4">
    <location>
        <begin position="106"/>
        <end position="236"/>
    </location>
</feature>
<gene>
    <name evidence="5" type="ORF">KFL_000740220</name>
</gene>
<evidence type="ECO:0000256" key="3">
    <source>
        <dbReference type="SAM" id="MobiDB-lite"/>
    </source>
</evidence>
<evidence type="ECO:0000313" key="6">
    <source>
        <dbReference type="Proteomes" id="UP000054558"/>
    </source>
</evidence>
<dbReference type="Proteomes" id="UP000054558">
    <property type="component" value="Unassembled WGS sequence"/>
</dbReference>
<keyword evidence="2" id="KW-0520">NAD</keyword>
<reference evidence="5 6" key="1">
    <citation type="journal article" date="2014" name="Nat. Commun.">
        <title>Klebsormidium flaccidum genome reveals primary factors for plant terrestrial adaptation.</title>
        <authorList>
            <person name="Hori K."/>
            <person name="Maruyama F."/>
            <person name="Fujisawa T."/>
            <person name="Togashi T."/>
            <person name="Yamamoto N."/>
            <person name="Seo M."/>
            <person name="Sato S."/>
            <person name="Yamada T."/>
            <person name="Mori H."/>
            <person name="Tajima N."/>
            <person name="Moriyama T."/>
            <person name="Ikeuchi M."/>
            <person name="Watanabe M."/>
            <person name="Wada H."/>
            <person name="Kobayashi K."/>
            <person name="Saito M."/>
            <person name="Masuda T."/>
            <person name="Sasaki-Sekimoto Y."/>
            <person name="Mashiguchi K."/>
            <person name="Awai K."/>
            <person name="Shimojima M."/>
            <person name="Masuda S."/>
            <person name="Iwai M."/>
            <person name="Nobusawa T."/>
            <person name="Narise T."/>
            <person name="Kondo S."/>
            <person name="Saito H."/>
            <person name="Sato R."/>
            <person name="Murakawa M."/>
            <person name="Ihara Y."/>
            <person name="Oshima-Yamada Y."/>
            <person name="Ohtaka K."/>
            <person name="Satoh M."/>
            <person name="Sonobe K."/>
            <person name="Ishii M."/>
            <person name="Ohtani R."/>
            <person name="Kanamori-Sato M."/>
            <person name="Honoki R."/>
            <person name="Miyazaki D."/>
            <person name="Mochizuki H."/>
            <person name="Umetsu J."/>
            <person name="Higashi K."/>
            <person name="Shibata D."/>
            <person name="Kamiya Y."/>
            <person name="Sato N."/>
            <person name="Nakamura Y."/>
            <person name="Tabata S."/>
            <person name="Ida S."/>
            <person name="Kurokawa K."/>
            <person name="Ohta H."/>
        </authorList>
    </citation>
    <scope>NUCLEOTIDE SEQUENCE [LARGE SCALE GENOMIC DNA]</scope>
    <source>
        <strain evidence="5 6">NIES-2285</strain>
    </source>
</reference>
<dbReference type="SUPFAM" id="SSF51735">
    <property type="entry name" value="NAD(P)-binding Rossmann-fold domains"/>
    <property type="match status" value="1"/>
</dbReference>
<evidence type="ECO:0000313" key="5">
    <source>
        <dbReference type="EMBL" id="GAQ81222.1"/>
    </source>
</evidence>
<dbReference type="OrthoDB" id="5824at2759"/>
<dbReference type="PANTHER" id="PTHR43574">
    <property type="entry name" value="EPIMERASE-RELATED"/>
    <property type="match status" value="1"/>
</dbReference>
<name>A0A1Y1HTQ3_KLENI</name>
<sequence length="389" mass="42457">MAREAYSEGRKEEPGHLFCFGFGYTTLGLANTLKKEGWNVTGTCRSEEKKEALIAKSLPAVIFDTDGEIGLESDGLAALRSATHLIASIPPVGDFDQDPALALHAQQIHEAARNGLSWIGYLSTTGVYGDWDGAWVDESTEPRPSNARAAARLRAEEAWLSIGREANVPVHVFRLGGIYGPSRSAIDVVRSGRPASQTQRVRESRRFTSRCHVADIVQVVTSAMKQPAAGGRVYNVVDGDPATRREVVTYARELLERREAVERVPENSTKAACVESDVTGEERPSGSGEFAEVSRQAGTPLVLEKGSGEAKTEALEHSRPAVDRQPEREESLSRLGAAEERRKGVDEKRVKNDRIKRELVVTLLFPSYKEGLAAIADGDLQPFDEHVGL</sequence>
<dbReference type="InterPro" id="IPR036291">
    <property type="entry name" value="NAD(P)-bd_dom_sf"/>
</dbReference>
<proteinExistence type="inferred from homology"/>
<comment type="similarity">
    <text evidence="1">Belongs to the NAD(P)-dependent epimerase/dehydratase family.</text>
</comment>
<dbReference type="AlphaFoldDB" id="A0A1Y1HTQ3"/>
<evidence type="ECO:0000259" key="4">
    <source>
        <dbReference type="Pfam" id="PF01370"/>
    </source>
</evidence>